<dbReference type="Gene3D" id="1.10.10.10">
    <property type="entry name" value="Winged helix-like DNA-binding domain superfamily/Winged helix DNA-binding domain"/>
    <property type="match status" value="1"/>
</dbReference>
<keyword evidence="1" id="KW-0805">Transcription regulation</keyword>
<keyword evidence="3" id="KW-0804">Transcription</keyword>
<proteinExistence type="predicted"/>
<dbReference type="InterPro" id="IPR000524">
    <property type="entry name" value="Tscrpt_reg_HTH_GntR"/>
</dbReference>
<accession>A0ABS3LDL5</accession>
<dbReference type="SUPFAM" id="SSF46785">
    <property type="entry name" value="Winged helix' DNA-binding domain"/>
    <property type="match status" value="1"/>
</dbReference>
<dbReference type="InterPro" id="IPR011711">
    <property type="entry name" value="GntR_C"/>
</dbReference>
<protein>
    <submittedName>
        <fullName evidence="5">GntR family transcriptional regulator</fullName>
    </submittedName>
</protein>
<dbReference type="InterPro" id="IPR008920">
    <property type="entry name" value="TF_FadR/GntR_C"/>
</dbReference>
<dbReference type="Pfam" id="PF07729">
    <property type="entry name" value="FCD"/>
    <property type="match status" value="1"/>
</dbReference>
<dbReference type="PANTHER" id="PTHR43537:SF24">
    <property type="entry name" value="GLUCONATE OPERON TRANSCRIPTIONAL REPRESSOR"/>
    <property type="match status" value="1"/>
</dbReference>
<dbReference type="PANTHER" id="PTHR43537">
    <property type="entry name" value="TRANSCRIPTIONAL REGULATOR, GNTR FAMILY"/>
    <property type="match status" value="1"/>
</dbReference>
<dbReference type="CDD" id="cd07377">
    <property type="entry name" value="WHTH_GntR"/>
    <property type="match status" value="1"/>
</dbReference>
<dbReference type="PROSITE" id="PS50949">
    <property type="entry name" value="HTH_GNTR"/>
    <property type="match status" value="1"/>
</dbReference>
<gene>
    <name evidence="5" type="ORF">JZO70_11750</name>
</gene>
<dbReference type="Gene3D" id="1.20.120.530">
    <property type="entry name" value="GntR ligand-binding domain-like"/>
    <property type="match status" value="1"/>
</dbReference>
<evidence type="ECO:0000256" key="2">
    <source>
        <dbReference type="ARBA" id="ARBA00023125"/>
    </source>
</evidence>
<dbReference type="PRINTS" id="PR00035">
    <property type="entry name" value="HTHGNTR"/>
</dbReference>
<name>A0ABS3LDL5_9ENTE</name>
<dbReference type="InterPro" id="IPR036388">
    <property type="entry name" value="WH-like_DNA-bd_sf"/>
</dbReference>
<reference evidence="5 6" key="1">
    <citation type="submission" date="2021-03" db="EMBL/GenBank/DDBJ databases">
        <title>Enterococcal diversity collection.</title>
        <authorList>
            <person name="Gilmore M.S."/>
            <person name="Schwartzman J."/>
            <person name="Van Tyne D."/>
            <person name="Martin M."/>
            <person name="Earl A.M."/>
            <person name="Manson A.L."/>
            <person name="Straub T."/>
            <person name="Salamzade R."/>
            <person name="Saavedra J."/>
            <person name="Lebreton F."/>
            <person name="Prichula J."/>
            <person name="Schaufler K."/>
            <person name="Gaca A."/>
            <person name="Sgardioli B."/>
            <person name="Wagenaar J."/>
            <person name="Strong T."/>
        </authorList>
    </citation>
    <scope>NUCLEOTIDE SEQUENCE [LARGE SCALE GENOMIC DNA]</scope>
    <source>
        <strain evidence="5 6">669A</strain>
    </source>
</reference>
<dbReference type="Pfam" id="PF00392">
    <property type="entry name" value="GntR"/>
    <property type="match status" value="1"/>
</dbReference>
<organism evidence="5 6">
    <name type="scientific">Candidatus Enterococcus moelleringii</name>
    <dbReference type="NCBI Taxonomy" id="2815325"/>
    <lineage>
        <taxon>Bacteria</taxon>
        <taxon>Bacillati</taxon>
        <taxon>Bacillota</taxon>
        <taxon>Bacilli</taxon>
        <taxon>Lactobacillales</taxon>
        <taxon>Enterococcaceae</taxon>
        <taxon>Enterococcus</taxon>
    </lineage>
</organism>
<evidence type="ECO:0000313" key="5">
    <source>
        <dbReference type="EMBL" id="MBO1306841.1"/>
    </source>
</evidence>
<dbReference type="InterPro" id="IPR036390">
    <property type="entry name" value="WH_DNA-bd_sf"/>
</dbReference>
<dbReference type="SMART" id="SM00345">
    <property type="entry name" value="HTH_GNTR"/>
    <property type="match status" value="1"/>
</dbReference>
<keyword evidence="2" id="KW-0238">DNA-binding</keyword>
<dbReference type="SMART" id="SM00895">
    <property type="entry name" value="FCD"/>
    <property type="match status" value="1"/>
</dbReference>
<dbReference type="EMBL" id="JAFREM010000018">
    <property type="protein sequence ID" value="MBO1306841.1"/>
    <property type="molecule type" value="Genomic_DNA"/>
</dbReference>
<evidence type="ECO:0000256" key="3">
    <source>
        <dbReference type="ARBA" id="ARBA00023163"/>
    </source>
</evidence>
<evidence type="ECO:0000259" key="4">
    <source>
        <dbReference type="PROSITE" id="PS50949"/>
    </source>
</evidence>
<sequence>MKKKENYFYDDAYKQIRDKILNGEIDPSTKLTETKLAESLNISRTPIRYAISKLEQEGLIKNKKVYIPTEKDIRNIFQVRTLLEGYAAKFCASYISVESLEKLEESIEIGNTGTPSEQLEANFLFHHILVSETNNTEIINIIDRMQSIIYMFRRIVTLQKRPRLVEEHQEIFEAIKAGDGDLAEELIVQHLQKDLEFSINRIDRFEQNNRL</sequence>
<dbReference type="Proteomes" id="UP000664601">
    <property type="component" value="Unassembled WGS sequence"/>
</dbReference>
<comment type="caution">
    <text evidence="5">The sequence shown here is derived from an EMBL/GenBank/DDBJ whole genome shotgun (WGS) entry which is preliminary data.</text>
</comment>
<dbReference type="SUPFAM" id="SSF48008">
    <property type="entry name" value="GntR ligand-binding domain-like"/>
    <property type="match status" value="1"/>
</dbReference>
<evidence type="ECO:0000256" key="1">
    <source>
        <dbReference type="ARBA" id="ARBA00023015"/>
    </source>
</evidence>
<keyword evidence="6" id="KW-1185">Reference proteome</keyword>
<evidence type="ECO:0000313" key="6">
    <source>
        <dbReference type="Proteomes" id="UP000664601"/>
    </source>
</evidence>
<feature type="domain" description="HTH gntR-type" evidence="4">
    <location>
        <begin position="6"/>
        <end position="76"/>
    </location>
</feature>